<evidence type="ECO:0000313" key="1">
    <source>
        <dbReference type="EMBL" id="KAA8916403.1"/>
    </source>
</evidence>
<dbReference type="OrthoDB" id="278212at2759"/>
<dbReference type="SUPFAM" id="SSF54529">
    <property type="entry name" value="Mitochondrial glycoprotein MAM33-like"/>
    <property type="match status" value="1"/>
</dbReference>
<dbReference type="EMBL" id="SWFS01000101">
    <property type="protein sequence ID" value="KAA8916403.1"/>
    <property type="molecule type" value="Genomic_DNA"/>
</dbReference>
<comment type="caution">
    <text evidence="1">The sequence shown here is derived from an EMBL/GenBank/DDBJ whole genome shotgun (WGS) entry which is preliminary data.</text>
</comment>
<dbReference type="VEuPathDB" id="FungiDB:TRICI_001447"/>
<dbReference type="PANTHER" id="PTHR10826">
    <property type="entry name" value="COMPLEMENT COMPONENT 1"/>
    <property type="match status" value="1"/>
</dbReference>
<accession>A0A642V9F4</accession>
<organism evidence="1 2">
    <name type="scientific">Trichomonascus ciferrii</name>
    <dbReference type="NCBI Taxonomy" id="44093"/>
    <lineage>
        <taxon>Eukaryota</taxon>
        <taxon>Fungi</taxon>
        <taxon>Dikarya</taxon>
        <taxon>Ascomycota</taxon>
        <taxon>Saccharomycotina</taxon>
        <taxon>Dipodascomycetes</taxon>
        <taxon>Dipodascales</taxon>
        <taxon>Trichomonascaceae</taxon>
        <taxon>Trichomonascus</taxon>
        <taxon>Trichomonascus ciferrii complex</taxon>
    </lineage>
</organism>
<name>A0A642V9F4_9ASCO</name>
<keyword evidence="2" id="KW-1185">Reference proteome</keyword>
<dbReference type="Proteomes" id="UP000761534">
    <property type="component" value="Unassembled WGS sequence"/>
</dbReference>
<dbReference type="PANTHER" id="PTHR10826:SF1">
    <property type="entry name" value="COMPLEMENT COMPONENT 1 Q SUBCOMPONENT-BINDING PROTEIN, MITOCHONDRIAL"/>
    <property type="match status" value="1"/>
</dbReference>
<dbReference type="Pfam" id="PF02330">
    <property type="entry name" value="MAM33"/>
    <property type="match status" value="1"/>
</dbReference>
<dbReference type="GO" id="GO:0005759">
    <property type="term" value="C:mitochondrial matrix"/>
    <property type="evidence" value="ECO:0007669"/>
    <property type="project" value="InterPro"/>
</dbReference>
<dbReference type="Gene3D" id="3.10.280.10">
    <property type="entry name" value="Mitochondrial glycoprotein"/>
    <property type="match status" value="1"/>
</dbReference>
<dbReference type="InterPro" id="IPR036561">
    <property type="entry name" value="MAM33_sf"/>
</dbReference>
<proteinExistence type="predicted"/>
<sequence>MLSRVALRSGVRSATRAIGRQGAMRAAVARPMALRSFSMTPRRLQEESSLTAADADLVATLKNEIKIEKEIEEPESPVVSKYLKDSGYQVVHKEGRDLVELVRKDGGEVVHVYFSLFDITSNESFAEEEQEGEDGQEESFDEDFDSPIRAKIVVEKPSGSLAVEATVHDDMFLIQYVLPTESAKTAIENTAEAEHERRQLYQGPVFSTLDPTVQSAIERYLETRGINSEMASFIVEYAGVRENQEYIRWLEQVQKVVEN</sequence>
<protein>
    <recommendedName>
        <fullName evidence="3">Mitochondrial acidic protein MAM33</fullName>
    </recommendedName>
</protein>
<gene>
    <name evidence="1" type="ORF">TRICI_001447</name>
</gene>
<dbReference type="InterPro" id="IPR003428">
    <property type="entry name" value="MAM33"/>
</dbReference>
<dbReference type="AlphaFoldDB" id="A0A642V9F4"/>
<dbReference type="GO" id="GO:0042256">
    <property type="term" value="P:cytosolic ribosome assembly"/>
    <property type="evidence" value="ECO:0007669"/>
    <property type="project" value="TreeGrafter"/>
</dbReference>
<evidence type="ECO:0000313" key="2">
    <source>
        <dbReference type="Proteomes" id="UP000761534"/>
    </source>
</evidence>
<evidence type="ECO:0008006" key="3">
    <source>
        <dbReference type="Google" id="ProtNLM"/>
    </source>
</evidence>
<reference evidence="1" key="1">
    <citation type="journal article" date="2019" name="G3 (Bethesda)">
        <title>Genome Assemblies of Two Rare Opportunistic Yeast Pathogens: Diutina rugosa (syn. Candida rugosa) and Trichomonascus ciferrii (syn. Candida ciferrii).</title>
        <authorList>
            <person name="Mixao V."/>
            <person name="Saus E."/>
            <person name="Hansen A.P."/>
            <person name="Lass-Florl C."/>
            <person name="Gabaldon T."/>
        </authorList>
    </citation>
    <scope>NUCLEOTIDE SEQUENCE</scope>
    <source>
        <strain evidence="1">CBS 4856</strain>
    </source>
</reference>